<dbReference type="SUPFAM" id="SSF50630">
    <property type="entry name" value="Acid proteases"/>
    <property type="match status" value="1"/>
</dbReference>
<name>A0A067MKK5_BOTB1</name>
<keyword evidence="7" id="KW-1185">Reference proteome</keyword>
<keyword evidence="2" id="KW-0645">Protease</keyword>
<evidence type="ECO:0000256" key="2">
    <source>
        <dbReference type="ARBA" id="ARBA00022750"/>
    </source>
</evidence>
<dbReference type="GO" id="GO:0006508">
    <property type="term" value="P:proteolysis"/>
    <property type="evidence" value="ECO:0007669"/>
    <property type="project" value="InterPro"/>
</dbReference>
<dbReference type="AlphaFoldDB" id="A0A067MKK5"/>
<gene>
    <name evidence="6" type="ORF">BOTBODRAFT_107388</name>
</gene>
<evidence type="ECO:0000259" key="5">
    <source>
        <dbReference type="PROSITE" id="PS51767"/>
    </source>
</evidence>
<keyword evidence="4" id="KW-0472">Membrane</keyword>
<dbReference type="InParanoid" id="A0A067MKK5"/>
<evidence type="ECO:0000256" key="3">
    <source>
        <dbReference type="PIRSR" id="PIRSR601461-2"/>
    </source>
</evidence>
<dbReference type="OrthoDB" id="15189at2759"/>
<evidence type="ECO:0000313" key="7">
    <source>
        <dbReference type="Proteomes" id="UP000027195"/>
    </source>
</evidence>
<evidence type="ECO:0000313" key="6">
    <source>
        <dbReference type="EMBL" id="KDQ16293.1"/>
    </source>
</evidence>
<dbReference type="InterPro" id="IPR034164">
    <property type="entry name" value="Pepsin-like_dom"/>
</dbReference>
<dbReference type="STRING" id="930990.A0A067MKK5"/>
<feature type="non-terminal residue" evidence="6">
    <location>
        <position position="1"/>
    </location>
</feature>
<reference evidence="7" key="1">
    <citation type="journal article" date="2014" name="Proc. Natl. Acad. Sci. U.S.A.">
        <title>Extensive sampling of basidiomycete genomes demonstrates inadequacy of the white-rot/brown-rot paradigm for wood decay fungi.</title>
        <authorList>
            <person name="Riley R."/>
            <person name="Salamov A.A."/>
            <person name="Brown D.W."/>
            <person name="Nagy L.G."/>
            <person name="Floudas D."/>
            <person name="Held B.W."/>
            <person name="Levasseur A."/>
            <person name="Lombard V."/>
            <person name="Morin E."/>
            <person name="Otillar R."/>
            <person name="Lindquist E.A."/>
            <person name="Sun H."/>
            <person name="LaButti K.M."/>
            <person name="Schmutz J."/>
            <person name="Jabbour D."/>
            <person name="Luo H."/>
            <person name="Baker S.E."/>
            <person name="Pisabarro A.G."/>
            <person name="Walton J.D."/>
            <person name="Blanchette R.A."/>
            <person name="Henrissat B."/>
            <person name="Martin F."/>
            <person name="Cullen D."/>
            <person name="Hibbett D.S."/>
            <person name="Grigoriev I.V."/>
        </authorList>
    </citation>
    <scope>NUCLEOTIDE SEQUENCE [LARGE SCALE GENOMIC DNA]</scope>
    <source>
        <strain evidence="7">FD-172 SS1</strain>
    </source>
</reference>
<keyword evidence="4" id="KW-0812">Transmembrane</keyword>
<dbReference type="PANTHER" id="PTHR47966:SF51">
    <property type="entry name" value="BETA-SITE APP-CLEAVING ENZYME, ISOFORM A-RELATED"/>
    <property type="match status" value="1"/>
</dbReference>
<proteinExistence type="inferred from homology"/>
<dbReference type="PROSITE" id="PS00141">
    <property type="entry name" value="ASP_PROTEASE"/>
    <property type="match status" value="1"/>
</dbReference>
<feature type="transmembrane region" description="Helical" evidence="4">
    <location>
        <begin position="401"/>
        <end position="422"/>
    </location>
</feature>
<dbReference type="InterPro" id="IPR001969">
    <property type="entry name" value="Aspartic_peptidase_AS"/>
</dbReference>
<keyword evidence="2" id="KW-0064">Aspartyl protease</keyword>
<dbReference type="GO" id="GO:0004190">
    <property type="term" value="F:aspartic-type endopeptidase activity"/>
    <property type="evidence" value="ECO:0007669"/>
    <property type="project" value="UniProtKB-KW"/>
</dbReference>
<evidence type="ECO:0000256" key="1">
    <source>
        <dbReference type="ARBA" id="ARBA00007447"/>
    </source>
</evidence>
<dbReference type="EMBL" id="KL198028">
    <property type="protein sequence ID" value="KDQ16293.1"/>
    <property type="molecule type" value="Genomic_DNA"/>
</dbReference>
<dbReference type="HOGENOM" id="CLU_013253_8_3_1"/>
<dbReference type="Gene3D" id="2.40.70.10">
    <property type="entry name" value="Acid Proteases"/>
    <property type="match status" value="2"/>
</dbReference>
<keyword evidence="4" id="KW-1133">Transmembrane helix</keyword>
<accession>A0A067MKK5</accession>
<feature type="domain" description="Peptidase A1" evidence="5">
    <location>
        <begin position="1"/>
        <end position="331"/>
    </location>
</feature>
<dbReference type="InterPro" id="IPR033121">
    <property type="entry name" value="PEPTIDASE_A1"/>
</dbReference>
<organism evidence="6 7">
    <name type="scientific">Botryobasidium botryosum (strain FD-172 SS1)</name>
    <dbReference type="NCBI Taxonomy" id="930990"/>
    <lineage>
        <taxon>Eukaryota</taxon>
        <taxon>Fungi</taxon>
        <taxon>Dikarya</taxon>
        <taxon>Basidiomycota</taxon>
        <taxon>Agaricomycotina</taxon>
        <taxon>Agaricomycetes</taxon>
        <taxon>Cantharellales</taxon>
        <taxon>Botryobasidiaceae</taxon>
        <taxon>Botryobasidium</taxon>
    </lineage>
</organism>
<dbReference type="InterPro" id="IPR021109">
    <property type="entry name" value="Peptidase_aspartic_dom_sf"/>
</dbReference>
<dbReference type="PROSITE" id="PS51767">
    <property type="entry name" value="PEPTIDASE_A1"/>
    <property type="match status" value="1"/>
</dbReference>
<keyword evidence="3" id="KW-1015">Disulfide bond</keyword>
<feature type="disulfide bond" evidence="3">
    <location>
        <begin position="247"/>
        <end position="291"/>
    </location>
</feature>
<dbReference type="Pfam" id="PF00026">
    <property type="entry name" value="Asp"/>
    <property type="match status" value="1"/>
</dbReference>
<comment type="similarity">
    <text evidence="1">Belongs to the peptidase A1 family.</text>
</comment>
<dbReference type="CDD" id="cd05471">
    <property type="entry name" value="pepsin_like"/>
    <property type="match status" value="1"/>
</dbReference>
<dbReference type="Proteomes" id="UP000027195">
    <property type="component" value="Unassembled WGS sequence"/>
</dbReference>
<protein>
    <recommendedName>
        <fullName evidence="5">Peptidase A1 domain-containing protein</fullName>
    </recommendedName>
</protein>
<sequence length="436" mass="46967">SIGGQNFFVIVDTGSSDLATSSACIASDCKGVHLYLNSPTLRLTTTPFTLRYISGSTSGTIAYETVTFGPFQITSQVFALVNNVANLNLPDTSASGVLGLALPNSAAIPSFAGGGATVTENIFSGLEARRRVFGLRLMREGTGESSLTFGQLDEEVVQNDTALHLVPVHANDGKTYDFWKIPLRFITVNSHLIELSASRVSSSPQHRPLAVFDTGTTLMLGPERDVANVYAQVPSAKREDGQWRVDCVEVVWLGVGFGPGEGVGGGSPVYWMHPLDVSWDEGNGGRRTGRCLGGVQVNEDVSSGDWLFGDTFLRVRELLSHLSFLNNVYLAHYGHNSTMSPTVGLLGLTDPHTALAEFAQRRDVPNPANLSTLLPALDIPSDSSLPALYYRPEHTLVWTDGLILALACLAGFVVGMGISVLFQAPRVQTFRRLRRL</sequence>
<dbReference type="PANTHER" id="PTHR47966">
    <property type="entry name" value="BETA-SITE APP-CLEAVING ENZYME, ISOFORM A-RELATED"/>
    <property type="match status" value="1"/>
</dbReference>
<evidence type="ECO:0000256" key="4">
    <source>
        <dbReference type="SAM" id="Phobius"/>
    </source>
</evidence>
<keyword evidence="2" id="KW-0378">Hydrolase</keyword>
<dbReference type="InterPro" id="IPR001461">
    <property type="entry name" value="Aspartic_peptidase_A1"/>
</dbReference>